<keyword evidence="2" id="KW-0378">Hydrolase</keyword>
<protein>
    <submittedName>
        <fullName evidence="4">Alkaline phosphatase family protein</fullName>
    </submittedName>
</protein>
<evidence type="ECO:0000259" key="3">
    <source>
        <dbReference type="Pfam" id="PF00884"/>
    </source>
</evidence>
<keyword evidence="1" id="KW-0479">Metal-binding</keyword>
<accession>A0ABT8A429</accession>
<dbReference type="PANTHER" id="PTHR45953:SF1">
    <property type="entry name" value="IDURONATE 2-SULFATASE"/>
    <property type="match status" value="1"/>
</dbReference>
<dbReference type="Gene3D" id="3.40.720.10">
    <property type="entry name" value="Alkaline Phosphatase, subunit A"/>
    <property type="match status" value="1"/>
</dbReference>
<dbReference type="InterPro" id="IPR017850">
    <property type="entry name" value="Alkaline_phosphatase_core_sf"/>
</dbReference>
<dbReference type="InterPro" id="IPR000917">
    <property type="entry name" value="Sulfatase_N"/>
</dbReference>
<feature type="domain" description="Sulfatase N-terminal" evidence="3">
    <location>
        <begin position="3"/>
        <end position="370"/>
    </location>
</feature>
<evidence type="ECO:0000313" key="4">
    <source>
        <dbReference type="EMBL" id="MDN3564532.1"/>
    </source>
</evidence>
<dbReference type="RefSeq" id="WP_290316332.1">
    <property type="nucleotide sequence ID" value="NZ_JAUFPN010000107.1"/>
</dbReference>
<name>A0ABT8A429_9PROT</name>
<dbReference type="PANTHER" id="PTHR45953">
    <property type="entry name" value="IDURONATE 2-SULFATASE"/>
    <property type="match status" value="1"/>
</dbReference>
<comment type="caution">
    <text evidence="4">The sequence shown here is derived from an EMBL/GenBank/DDBJ whole genome shotgun (WGS) entry which is preliminary data.</text>
</comment>
<dbReference type="CDD" id="cd16028">
    <property type="entry name" value="PMH"/>
    <property type="match status" value="1"/>
</dbReference>
<organism evidence="4 5">
    <name type="scientific">Paeniroseomonas aquatica</name>
    <dbReference type="NCBI Taxonomy" id="373043"/>
    <lineage>
        <taxon>Bacteria</taxon>
        <taxon>Pseudomonadati</taxon>
        <taxon>Pseudomonadota</taxon>
        <taxon>Alphaproteobacteria</taxon>
        <taxon>Acetobacterales</taxon>
        <taxon>Acetobacteraceae</taxon>
        <taxon>Paeniroseomonas</taxon>
    </lineage>
</organism>
<evidence type="ECO:0000256" key="2">
    <source>
        <dbReference type="ARBA" id="ARBA00022801"/>
    </source>
</evidence>
<dbReference type="EMBL" id="JAUFPN010000107">
    <property type="protein sequence ID" value="MDN3564532.1"/>
    <property type="molecule type" value="Genomic_DNA"/>
</dbReference>
<keyword evidence="5" id="KW-1185">Reference proteome</keyword>
<evidence type="ECO:0000256" key="1">
    <source>
        <dbReference type="ARBA" id="ARBA00022723"/>
    </source>
</evidence>
<dbReference type="Proteomes" id="UP001529369">
    <property type="component" value="Unassembled WGS sequence"/>
</dbReference>
<dbReference type="SUPFAM" id="SSF53649">
    <property type="entry name" value="Alkaline phosphatase-like"/>
    <property type="match status" value="1"/>
</dbReference>
<dbReference type="Pfam" id="PF00884">
    <property type="entry name" value="Sulfatase"/>
    <property type="match status" value="1"/>
</dbReference>
<reference evidence="5" key="1">
    <citation type="journal article" date="2019" name="Int. J. Syst. Evol. Microbiol.">
        <title>The Global Catalogue of Microorganisms (GCM) 10K type strain sequencing project: providing services to taxonomists for standard genome sequencing and annotation.</title>
        <authorList>
            <consortium name="The Broad Institute Genomics Platform"/>
            <consortium name="The Broad Institute Genome Sequencing Center for Infectious Disease"/>
            <person name="Wu L."/>
            <person name="Ma J."/>
        </authorList>
    </citation>
    <scope>NUCLEOTIDE SEQUENCE [LARGE SCALE GENOMIC DNA]</scope>
    <source>
        <strain evidence="5">CECT 7131</strain>
    </source>
</reference>
<gene>
    <name evidence="4" type="ORF">QWZ14_09170</name>
</gene>
<sequence>MVRNVLLIIADQWRGDCLGALGHPAVRTPNLDALAAEATVFTRHFGQSAPCGPARASMLTGLYVMNHRVVANGVPLDARHPNLALELRRAGLDPNLVGYTTTAPDPRGTTAADPRFRVWGDVQEGWRVFAHFDEVEFHNYFAWAAAKGIALPADPMALLGPEGTPGPSAAPMRMPAWASDTAWAAEKAIEFLRTTRRDRPWVLHAGFFRPHPPFAAAAPWHEAVAVDRIPAPLGDAAEAEQHPLLRHWLGSQKRSSFYQGATGTVQPLAAEEVRATRQAYYGLIAEVDDAIGRVLTALRETGQAEETLVIVTADHGEQLGDHGLLGKLGWFDQSYHLPLIIRDPAAPGPRRVAAFTEAVDLMPTILDRVGAPVPRACDGVSLAPWLRGETPAAWRDAVHFEYDLRGGWPDPRRPPFGLDVDAAAMAAIRTERFKYVHFTGLPPVLYDLAADPGESRNLAAAPAAAGLLSEARNRMLSWRLRHADRTLTHLCATPEGLVDRRG</sequence>
<proteinExistence type="predicted"/>
<evidence type="ECO:0000313" key="5">
    <source>
        <dbReference type="Proteomes" id="UP001529369"/>
    </source>
</evidence>